<dbReference type="InterPro" id="IPR002067">
    <property type="entry name" value="MCP"/>
</dbReference>
<evidence type="ECO:0000256" key="6">
    <source>
        <dbReference type="ARBA" id="ARBA00022989"/>
    </source>
</evidence>
<protein>
    <recommendedName>
        <fullName evidence="15">Mitochondrial nicotinamide adenine dinucleotide transporter 1</fullName>
    </recommendedName>
</protein>
<evidence type="ECO:0000256" key="4">
    <source>
        <dbReference type="ARBA" id="ARBA00022737"/>
    </source>
</evidence>
<keyword evidence="7" id="KW-0496">Mitochondrion</keyword>
<keyword evidence="2 10" id="KW-0813">Transport</keyword>
<evidence type="ECO:0000256" key="3">
    <source>
        <dbReference type="ARBA" id="ARBA00022692"/>
    </source>
</evidence>
<feature type="repeat" description="Solcar" evidence="9">
    <location>
        <begin position="170"/>
        <end position="285"/>
    </location>
</feature>
<evidence type="ECO:0000256" key="1">
    <source>
        <dbReference type="ARBA" id="ARBA00004448"/>
    </source>
</evidence>
<dbReference type="GO" id="GO:1990519">
    <property type="term" value="P:pyrimidine nucleotide import into mitochondrion"/>
    <property type="evidence" value="ECO:0007669"/>
    <property type="project" value="TreeGrafter"/>
</dbReference>
<dbReference type="GO" id="GO:0015218">
    <property type="term" value="F:pyrimidine nucleotide transmembrane transporter activity"/>
    <property type="evidence" value="ECO:0007669"/>
    <property type="project" value="InterPro"/>
</dbReference>
<dbReference type="Gene3D" id="1.50.40.10">
    <property type="entry name" value="Mitochondrial carrier domain"/>
    <property type="match status" value="2"/>
</dbReference>
<proteinExistence type="inferred from homology"/>
<dbReference type="PANTHER" id="PTHR45829">
    <property type="entry name" value="MITOCHONDRIAL CARRIER PROTEIN RIM2"/>
    <property type="match status" value="1"/>
</dbReference>
<evidence type="ECO:0000256" key="2">
    <source>
        <dbReference type="ARBA" id="ARBA00022448"/>
    </source>
</evidence>
<evidence type="ECO:0000256" key="11">
    <source>
        <dbReference type="SAM" id="MobiDB-lite"/>
    </source>
</evidence>
<dbReference type="PRINTS" id="PR00926">
    <property type="entry name" value="MITOCARRIER"/>
</dbReference>
<evidence type="ECO:0000256" key="7">
    <source>
        <dbReference type="ARBA" id="ARBA00023128"/>
    </source>
</evidence>
<dbReference type="PANTHER" id="PTHR45829:SF1">
    <property type="entry name" value="CARRIER PROTEIN, PUTATIVE (AFU_ORTHOLOGUE AFUA_4G06780)-RELATED"/>
    <property type="match status" value="1"/>
</dbReference>
<comment type="similarity">
    <text evidence="10">Belongs to the mitochondrial carrier (TC 2.A.29) family.</text>
</comment>
<comment type="caution">
    <text evidence="13">The sequence shown here is derived from an EMBL/GenBank/DDBJ whole genome shotgun (WGS) entry which is preliminary data.</text>
</comment>
<dbReference type="FunFam" id="1.50.40.10:FF:000075">
    <property type="entry name" value="Nicotinamide adenine dinucleotide transporter 2, mitochondrial"/>
    <property type="match status" value="1"/>
</dbReference>
<dbReference type="InterPro" id="IPR018108">
    <property type="entry name" value="MCP_transmembrane"/>
</dbReference>
<dbReference type="InterPro" id="IPR023395">
    <property type="entry name" value="MCP_dom_sf"/>
</dbReference>
<dbReference type="SUPFAM" id="SSF103506">
    <property type="entry name" value="Mitochondrial carrier"/>
    <property type="match status" value="1"/>
</dbReference>
<dbReference type="InterPro" id="IPR049562">
    <property type="entry name" value="SLC25A33/36-like"/>
</dbReference>
<keyword evidence="4" id="KW-0677">Repeat</keyword>
<keyword evidence="14" id="KW-1185">Reference proteome</keyword>
<evidence type="ECO:0000256" key="10">
    <source>
        <dbReference type="RuleBase" id="RU000488"/>
    </source>
</evidence>
<feature type="repeat" description="Solcar" evidence="9">
    <location>
        <begin position="302"/>
        <end position="411"/>
    </location>
</feature>
<evidence type="ECO:0000256" key="8">
    <source>
        <dbReference type="ARBA" id="ARBA00023136"/>
    </source>
</evidence>
<feature type="transmembrane region" description="Helical" evidence="12">
    <location>
        <begin position="138"/>
        <end position="156"/>
    </location>
</feature>
<feature type="compositionally biased region" description="Basic and acidic residues" evidence="11">
    <location>
        <begin position="9"/>
        <end position="21"/>
    </location>
</feature>
<dbReference type="AlphaFoldDB" id="A0AAD5RSQ4"/>
<evidence type="ECO:0000313" key="13">
    <source>
        <dbReference type="EMBL" id="KAJ2903253.1"/>
    </source>
</evidence>
<feature type="repeat" description="Solcar" evidence="9">
    <location>
        <begin position="65"/>
        <end position="163"/>
    </location>
</feature>
<feature type="transmembrane region" description="Helical" evidence="12">
    <location>
        <begin position="176"/>
        <end position="196"/>
    </location>
</feature>
<keyword evidence="5" id="KW-0999">Mitochondrion inner membrane</keyword>
<gene>
    <name evidence="13" type="ORF">MKZ38_010205</name>
</gene>
<name>A0AAD5RSQ4_9PEZI</name>
<keyword evidence="8 9" id="KW-0472">Membrane</keyword>
<accession>A0AAD5RSQ4</accession>
<dbReference type="GO" id="GO:0005743">
    <property type="term" value="C:mitochondrial inner membrane"/>
    <property type="evidence" value="ECO:0007669"/>
    <property type="project" value="UniProtKB-SubCell"/>
</dbReference>
<evidence type="ECO:0000256" key="9">
    <source>
        <dbReference type="PROSITE-ProRule" id="PRU00282"/>
    </source>
</evidence>
<comment type="subcellular location">
    <subcellularLocation>
        <location evidence="1">Mitochondrion inner membrane</location>
        <topology evidence="1">Multi-pass membrane protein</topology>
    </subcellularLocation>
</comment>
<dbReference type="PROSITE" id="PS50920">
    <property type="entry name" value="SOLCAR"/>
    <property type="match status" value="3"/>
</dbReference>
<dbReference type="EMBL" id="JAKWBI020000087">
    <property type="protein sequence ID" value="KAJ2903253.1"/>
    <property type="molecule type" value="Genomic_DNA"/>
</dbReference>
<dbReference type="Pfam" id="PF00153">
    <property type="entry name" value="Mito_carr"/>
    <property type="match status" value="3"/>
</dbReference>
<keyword evidence="3 9" id="KW-0812">Transmembrane</keyword>
<evidence type="ECO:0000256" key="12">
    <source>
        <dbReference type="SAM" id="Phobius"/>
    </source>
</evidence>
<feature type="region of interest" description="Disordered" evidence="11">
    <location>
        <begin position="1"/>
        <end position="31"/>
    </location>
</feature>
<evidence type="ECO:0000313" key="14">
    <source>
        <dbReference type="Proteomes" id="UP001201980"/>
    </source>
</evidence>
<organism evidence="13 14">
    <name type="scientific">Zalerion maritima</name>
    <dbReference type="NCBI Taxonomy" id="339359"/>
    <lineage>
        <taxon>Eukaryota</taxon>
        <taxon>Fungi</taxon>
        <taxon>Dikarya</taxon>
        <taxon>Ascomycota</taxon>
        <taxon>Pezizomycotina</taxon>
        <taxon>Sordariomycetes</taxon>
        <taxon>Lulworthiomycetidae</taxon>
        <taxon>Lulworthiales</taxon>
        <taxon>Lulworthiaceae</taxon>
        <taxon>Zalerion</taxon>
    </lineage>
</organism>
<reference evidence="13" key="1">
    <citation type="submission" date="2022-07" db="EMBL/GenBank/DDBJ databases">
        <title>Draft genome sequence of Zalerion maritima ATCC 34329, a (micro)plastics degrading marine fungus.</title>
        <authorList>
            <person name="Paco A."/>
            <person name="Goncalves M.F.M."/>
            <person name="Rocha-Santos T.A.P."/>
            <person name="Alves A."/>
        </authorList>
    </citation>
    <scope>NUCLEOTIDE SEQUENCE</scope>
    <source>
        <strain evidence="13">ATCC 34329</strain>
    </source>
</reference>
<keyword evidence="6 12" id="KW-1133">Transmembrane helix</keyword>
<dbReference type="Proteomes" id="UP001201980">
    <property type="component" value="Unassembled WGS sequence"/>
</dbReference>
<sequence length="432" mass="47535">MSQNKQHHPTPEARSEPEYGRDTAATSSYASQLYPNPTAASVVATRVMPQSSSLSPFERWAMNASNTQFNAISGAIGGFTSGVVTCPLDVIKTKLQAQGGLMPVSKGRHVGHHKIYEGLVGTASVIYKQEGIRGMYRGLGPIVLGYLPTWAVWFTVYNKSKVAMSQYTTSTVAINFWSSIIAGASSTVVTNPIWVIKTRLMSQSSHPPKFRRAVADFPRTGNTPTARPTVLQSYMHENYSSTLDAARKMYSHEGILSFYSGLSPALLGLSHVAVQFPTYEYLKTKFTGQGMGADSTNENQVGQFGGILMASIISKVMASSATYPHEVIRTRLQTQRRPIPGSEFLQGMGVSPKGRNNGVVELKYKGVVRTFRTILHEEGWRAFYAGMGTNMMRAVPAATVTMLTYEYVMLQLNRKKHHAEEKVRGEHDPYSL</sequence>
<evidence type="ECO:0000256" key="5">
    <source>
        <dbReference type="ARBA" id="ARBA00022792"/>
    </source>
</evidence>
<evidence type="ECO:0008006" key="15">
    <source>
        <dbReference type="Google" id="ProtNLM"/>
    </source>
</evidence>